<accession>A0AAV4B581</accession>
<evidence type="ECO:0000313" key="2">
    <source>
        <dbReference type="EMBL" id="GFO15259.1"/>
    </source>
</evidence>
<protein>
    <submittedName>
        <fullName evidence="2">Uncharacterized protein</fullName>
    </submittedName>
</protein>
<sequence>MLTRKFRLPAPLSLVTLMVIIYSGGATDQCLNLTMDLSSGPSRYLSLSCRIDHSVTYMEKIDLINIAGPTPFSKKENTEVLASISKWDKIPRMMKSPDDTNTEVNGFFNSEKKSELIISWKLWMQKLSHKCTASGTNALGQAVTTSDTVKVDTQTLRLGEAYDADKSIPLAEKIEYFVNESSSKMNDSLNDVGKLGSETKRSVDAKFQDIENLLEKQLK</sequence>
<dbReference type="Proteomes" id="UP000735302">
    <property type="component" value="Unassembled WGS sequence"/>
</dbReference>
<comment type="caution">
    <text evidence="2">The sequence shown here is derived from an EMBL/GenBank/DDBJ whole genome shotgun (WGS) entry which is preliminary data.</text>
</comment>
<feature type="signal peptide" evidence="1">
    <location>
        <begin position="1"/>
        <end position="26"/>
    </location>
</feature>
<evidence type="ECO:0000256" key="1">
    <source>
        <dbReference type="SAM" id="SignalP"/>
    </source>
</evidence>
<feature type="chain" id="PRO_5043517435" evidence="1">
    <location>
        <begin position="27"/>
        <end position="219"/>
    </location>
</feature>
<organism evidence="2 3">
    <name type="scientific">Plakobranchus ocellatus</name>
    <dbReference type="NCBI Taxonomy" id="259542"/>
    <lineage>
        <taxon>Eukaryota</taxon>
        <taxon>Metazoa</taxon>
        <taxon>Spiralia</taxon>
        <taxon>Lophotrochozoa</taxon>
        <taxon>Mollusca</taxon>
        <taxon>Gastropoda</taxon>
        <taxon>Heterobranchia</taxon>
        <taxon>Euthyneura</taxon>
        <taxon>Panpulmonata</taxon>
        <taxon>Sacoglossa</taxon>
        <taxon>Placobranchoidea</taxon>
        <taxon>Plakobranchidae</taxon>
        <taxon>Plakobranchus</taxon>
    </lineage>
</organism>
<dbReference type="AlphaFoldDB" id="A0AAV4B581"/>
<dbReference type="EMBL" id="BLXT01004605">
    <property type="protein sequence ID" value="GFO15259.1"/>
    <property type="molecule type" value="Genomic_DNA"/>
</dbReference>
<keyword evidence="1" id="KW-0732">Signal</keyword>
<name>A0AAV4B581_9GAST</name>
<proteinExistence type="predicted"/>
<keyword evidence="3" id="KW-1185">Reference proteome</keyword>
<gene>
    <name evidence="2" type="ORF">PoB_004176400</name>
</gene>
<reference evidence="2 3" key="1">
    <citation type="journal article" date="2021" name="Elife">
        <title>Chloroplast acquisition without the gene transfer in kleptoplastic sea slugs, Plakobranchus ocellatus.</title>
        <authorList>
            <person name="Maeda T."/>
            <person name="Takahashi S."/>
            <person name="Yoshida T."/>
            <person name="Shimamura S."/>
            <person name="Takaki Y."/>
            <person name="Nagai Y."/>
            <person name="Toyoda A."/>
            <person name="Suzuki Y."/>
            <person name="Arimoto A."/>
            <person name="Ishii H."/>
            <person name="Satoh N."/>
            <person name="Nishiyama T."/>
            <person name="Hasebe M."/>
            <person name="Maruyama T."/>
            <person name="Minagawa J."/>
            <person name="Obokata J."/>
            <person name="Shigenobu S."/>
        </authorList>
    </citation>
    <scope>NUCLEOTIDE SEQUENCE [LARGE SCALE GENOMIC DNA]</scope>
</reference>
<evidence type="ECO:0000313" key="3">
    <source>
        <dbReference type="Proteomes" id="UP000735302"/>
    </source>
</evidence>